<dbReference type="Proteomes" id="UP000427886">
    <property type="component" value="Chromosome"/>
</dbReference>
<sequence>MDHNKNRSKQIRKKIAETNFRYNRFLLLRYLLAVFFFVNLYWVLASLLSKAHLAFIISLLLLIVCGFAISEHVKLYGDESDHVLMKLHYNRIYHLFQLVVNSCLFIIAITNLGFEEMYPFLINNFQTRLLIICIVLLGIVCGWSCLYRIHVISQRKDKYYQYIKKYKKSIS</sequence>
<dbReference type="AlphaFoldDB" id="A0AB37D700"/>
<protein>
    <recommendedName>
        <fullName evidence="4">PTS cellobiose transporter subunit IIA</fullName>
    </recommendedName>
</protein>
<keyword evidence="1" id="KW-0472">Membrane</keyword>
<feature type="transmembrane region" description="Helical" evidence="1">
    <location>
        <begin position="91"/>
        <end position="109"/>
    </location>
</feature>
<name>A0AB37D700_TETHA</name>
<feature type="transmembrane region" description="Helical" evidence="1">
    <location>
        <begin position="21"/>
        <end position="45"/>
    </location>
</feature>
<evidence type="ECO:0000313" key="2">
    <source>
        <dbReference type="EMBL" id="QGP77332.1"/>
    </source>
</evidence>
<accession>A0AB37D700</accession>
<gene>
    <name evidence="2" type="ORF">GLW17_11325</name>
</gene>
<keyword evidence="1" id="KW-1133">Transmembrane helix</keyword>
<dbReference type="RefSeq" id="WP_094243689.1">
    <property type="nucleotide sequence ID" value="NZ_CP020017.1"/>
</dbReference>
<proteinExistence type="predicted"/>
<dbReference type="KEGG" id="tey:GLW17_11325"/>
<dbReference type="EMBL" id="CP046246">
    <property type="protein sequence ID" value="QGP77332.1"/>
    <property type="molecule type" value="Genomic_DNA"/>
</dbReference>
<feature type="transmembrane region" description="Helical" evidence="1">
    <location>
        <begin position="51"/>
        <end position="70"/>
    </location>
</feature>
<feature type="transmembrane region" description="Helical" evidence="1">
    <location>
        <begin position="129"/>
        <end position="149"/>
    </location>
</feature>
<keyword evidence="1" id="KW-0812">Transmembrane</keyword>
<organism evidence="2 3">
    <name type="scientific">Tetragenococcus halophilus</name>
    <name type="common">Pediococcus halophilus</name>
    <dbReference type="NCBI Taxonomy" id="51669"/>
    <lineage>
        <taxon>Bacteria</taxon>
        <taxon>Bacillati</taxon>
        <taxon>Bacillota</taxon>
        <taxon>Bacilli</taxon>
        <taxon>Lactobacillales</taxon>
        <taxon>Enterococcaceae</taxon>
        <taxon>Tetragenococcus</taxon>
    </lineage>
</organism>
<evidence type="ECO:0000256" key="1">
    <source>
        <dbReference type="SAM" id="Phobius"/>
    </source>
</evidence>
<reference evidence="2 3" key="1">
    <citation type="submission" date="2019-11" db="EMBL/GenBank/DDBJ databases">
        <authorList>
            <person name="Kim E."/>
            <person name="Lee J."/>
            <person name="Jeon K."/>
            <person name="Lee Y."/>
        </authorList>
    </citation>
    <scope>NUCLEOTIDE SEQUENCE [LARGE SCALE GENOMIC DNA]</scope>
    <source>
        <strain evidence="2 3">YJ1</strain>
    </source>
</reference>
<evidence type="ECO:0000313" key="3">
    <source>
        <dbReference type="Proteomes" id="UP000427886"/>
    </source>
</evidence>
<evidence type="ECO:0008006" key="4">
    <source>
        <dbReference type="Google" id="ProtNLM"/>
    </source>
</evidence>